<dbReference type="Gene3D" id="3.30.2440.10">
    <property type="entry name" value="Secreted effector protein SifA"/>
    <property type="match status" value="1"/>
</dbReference>
<evidence type="ECO:0000256" key="1">
    <source>
        <dbReference type="SAM" id="Coils"/>
    </source>
</evidence>
<evidence type="ECO:0008006" key="4">
    <source>
        <dbReference type="Google" id="ProtNLM"/>
    </source>
</evidence>
<evidence type="ECO:0000313" key="3">
    <source>
        <dbReference type="Proteomes" id="UP000000749"/>
    </source>
</evidence>
<accession>A0A0H3MWA1</accession>
<protein>
    <recommendedName>
        <fullName evidence="4">Type III effector</fullName>
    </recommendedName>
</protein>
<proteinExistence type="predicted"/>
<dbReference type="KEGG" id="ect:ECIAI39_4320"/>
<dbReference type="HOGENOM" id="CLU_021517_1_0_6"/>
<reference evidence="3" key="1">
    <citation type="journal article" date="2009" name="PLoS Genet.">
        <title>Organised genome dynamics in the Escherichia coli species results in highly diverse adaptive paths.</title>
        <authorList>
            <person name="Touchon M."/>
            <person name="Hoede C."/>
            <person name="Tenaillon O."/>
            <person name="Barbe V."/>
            <person name="Baeriswyl S."/>
            <person name="Bidet P."/>
            <person name="Bingen E."/>
            <person name="Bonacorsi S."/>
            <person name="Bouchier C."/>
            <person name="Bouvet O."/>
            <person name="Calteau A."/>
            <person name="Chiapello H."/>
            <person name="Clermont O."/>
            <person name="Cruveiller S."/>
            <person name="Danchin A."/>
            <person name="Diard M."/>
            <person name="Dossat C."/>
            <person name="Karoui M.E."/>
            <person name="Frapy E."/>
            <person name="Garry L."/>
            <person name="Ghigo J.M."/>
            <person name="Gilles A.M."/>
            <person name="Johnson J."/>
            <person name="Le Bouguenec C."/>
            <person name="Lescat M."/>
            <person name="Mangenot S."/>
            <person name="Martinez-Jehanne V."/>
            <person name="Matic I."/>
            <person name="Nassif X."/>
            <person name="Oztas S."/>
            <person name="Petit M.A."/>
            <person name="Pichon C."/>
            <person name="Rouy Z."/>
            <person name="Ruf C.S."/>
            <person name="Schneider D."/>
            <person name="Tourret J."/>
            <person name="Vacherie B."/>
            <person name="Vallenet D."/>
            <person name="Medigue C."/>
            <person name="Rocha E.P.C."/>
            <person name="Denamur E."/>
        </authorList>
    </citation>
    <scope>NUCLEOTIDE SEQUENCE [LARGE SCALE GENOMIC DNA]</scope>
    <source>
        <strain evidence="3">IAI39 / ExPEC</strain>
    </source>
</reference>
<gene>
    <name evidence="2" type="ordered locus">ECIAI39_4320</name>
</gene>
<dbReference type="EMBL" id="CU928164">
    <property type="protein sequence ID" value="CAR20426.1"/>
    <property type="molecule type" value="Genomic_DNA"/>
</dbReference>
<name>A0A0H3MWA1_ECO7I</name>
<sequence>MHAGGFMVAKLKPDVFVNTNPFLDAMYKERLSHKGYSDKIALSINDKKYNVNSKDIENILDGKGDLFKKRTLWEFVRDLFPGSHIKEVKGLIYEFVTKVDNKAEVFDKIKSLAKKEQQWRFSTKTDFTTNENNEVIVSRSFNLYTGATSNDNEKKQVSSERLTLDNYIDDLHFDNSPLKRFTFDDYAVKLTTLIKNKIPIINTTINLSSLSKDVLNSLKYCSFKNVIFSGVINSPNLEGPVFENCYFEDCKFNNIQLYETNDDTVGSGNKKPIKGMFKGCFISKCKIENYRCETSKIYTVTQPDSIQEKLGSYLFMQSFVQDCIIQGGRCPGSSILLSHFYNCTIAKLDAHGMDFLANAFNKSGDNETRAQDQGTVFDCCNLNSIKMNCGLGNVSSDEYKFNPEEYFSDYIERRSRNLKLDDNFSNCVENIEKAVTTSFSKENSENDNISFNCCDLRRANLDNYYRDDLCKDCSIDPDSIYLEDGVTPIKYIYMNLDGAISKDQIPNFLKKVSAINSDVKDFYNTELKIKEEYNNAFSDLESFLSTLYVENKSYKEKYHFNNGRAEFFIFKDMQYKAQNIITNMIESDRIKFIESIIKKIIPPADVKMPTKDSDKFIRQKQHESHNQFDIDYKLNYGDLVPLFDGVEEKQIEALKIQLENIKNFKTYYDSELNKFASDFRNFSGAFAINWEDLLKNYQEIRDSIKDYDDLLREIKELTINRDKSLEEKSTLFDNKRDKWNSQEVQDEVKALNKKIADCDNEIRSNLNIVQNFRRENQYKANKKISNAMLNILDWFERYPDIVKNITQS</sequence>
<dbReference type="AlphaFoldDB" id="A0A0H3MWA1"/>
<dbReference type="PATRIC" id="fig|585057.6.peg.4465"/>
<feature type="coiled-coil region" evidence="1">
    <location>
        <begin position="697"/>
        <end position="761"/>
    </location>
</feature>
<organism evidence="2 3">
    <name type="scientific">Escherichia coli O7:K1 (strain IAI39 / ExPEC)</name>
    <dbReference type="NCBI Taxonomy" id="585057"/>
    <lineage>
        <taxon>Bacteria</taxon>
        <taxon>Pseudomonadati</taxon>
        <taxon>Pseudomonadota</taxon>
        <taxon>Gammaproteobacteria</taxon>
        <taxon>Enterobacterales</taxon>
        <taxon>Enterobacteriaceae</taxon>
        <taxon>Escherichia</taxon>
    </lineage>
</organism>
<dbReference type="Proteomes" id="UP000000749">
    <property type="component" value="Chromosome"/>
</dbReference>
<evidence type="ECO:0000313" key="2">
    <source>
        <dbReference type="EMBL" id="CAR20426.1"/>
    </source>
</evidence>
<keyword evidence="1" id="KW-0175">Coiled coil</keyword>